<dbReference type="InterPro" id="IPR021308">
    <property type="entry name" value="GfcB"/>
</dbReference>
<dbReference type="Proteomes" id="UP000501408">
    <property type="component" value="Chromosome 1"/>
</dbReference>
<keyword evidence="2" id="KW-0449">Lipoprotein</keyword>
<gene>
    <name evidence="2" type="ORF">HBA18_08940</name>
</gene>
<keyword evidence="3" id="KW-1185">Reference proteome</keyword>
<keyword evidence="1" id="KW-0732">Signal</keyword>
<dbReference type="SUPFAM" id="SSF159270">
    <property type="entry name" value="YmcC-like"/>
    <property type="match status" value="1"/>
</dbReference>
<accession>A0ABX6K4K2</accession>
<dbReference type="InterPro" id="IPR023373">
    <property type="entry name" value="YmcC_sf"/>
</dbReference>
<organism evidence="2 3">
    <name type="scientific">Salinivibrio costicola</name>
    <name type="common">Vibrio costicola</name>
    <dbReference type="NCBI Taxonomy" id="51367"/>
    <lineage>
        <taxon>Bacteria</taxon>
        <taxon>Pseudomonadati</taxon>
        <taxon>Pseudomonadota</taxon>
        <taxon>Gammaproteobacteria</taxon>
        <taxon>Vibrionales</taxon>
        <taxon>Vibrionaceae</taxon>
        <taxon>Salinivibrio</taxon>
    </lineage>
</organism>
<feature type="chain" id="PRO_5046326613" evidence="1">
    <location>
        <begin position="24"/>
        <end position="226"/>
    </location>
</feature>
<evidence type="ECO:0000313" key="2">
    <source>
        <dbReference type="EMBL" id="QIR06478.1"/>
    </source>
</evidence>
<name>A0ABX6K4K2_SALCS</name>
<sequence length="226" mass="24837">MTHFKLFSSTLLFLTLSGCTQQASNLADTYSLLYKGFPDAQYSQEEIQALPYASIYARLGDGPRGFLVLAYAEPYAHNQTALKWMSADSEVIETVSGRIVKTLKLPGTNLAKLDSDTPDPLALGLLNPTTPANWQFRIDFAPGYHFGYDASSTFENKGADQVAINGIIHDAVFFEETVTIAALDHTYTNQYWLAPTSGKVLKTIQYPAPDMDAISVSFLKAYQGAQ</sequence>
<dbReference type="Pfam" id="PF11102">
    <property type="entry name" value="YjbF"/>
    <property type="match status" value="1"/>
</dbReference>
<protein>
    <submittedName>
        <fullName evidence="2">YjbF family lipoprotein</fullName>
    </submittedName>
</protein>
<reference evidence="2 3" key="1">
    <citation type="submission" date="2020-03" db="EMBL/GenBank/DDBJ databases">
        <title>Genome mining reveals the biosynthetic pathways of PHA and ectoines of the halophilic strain Salinivibrio costicola M318 isolated from fermented shrimp paste.</title>
        <authorList>
            <person name="Doan T.V."/>
            <person name="Tran L.T."/>
            <person name="Trieu T.A."/>
            <person name="Nguyen Q.V."/>
            <person name="Quach T.N."/>
            <person name="Phi T.Q."/>
            <person name="Kumar S."/>
        </authorList>
    </citation>
    <scope>NUCLEOTIDE SEQUENCE [LARGE SCALE GENOMIC DNA]</scope>
    <source>
        <strain evidence="2 3">M318</strain>
    </source>
</reference>
<dbReference type="RefSeq" id="WP_167314605.1">
    <property type="nucleotide sequence ID" value="NZ_CP050266.1"/>
</dbReference>
<evidence type="ECO:0000313" key="3">
    <source>
        <dbReference type="Proteomes" id="UP000501408"/>
    </source>
</evidence>
<evidence type="ECO:0000256" key="1">
    <source>
        <dbReference type="SAM" id="SignalP"/>
    </source>
</evidence>
<feature type="signal peptide" evidence="1">
    <location>
        <begin position="1"/>
        <end position="23"/>
    </location>
</feature>
<dbReference type="Gene3D" id="2.40.360.10">
    <property type="entry name" value="YmcC-like"/>
    <property type="match status" value="1"/>
</dbReference>
<dbReference type="PROSITE" id="PS51257">
    <property type="entry name" value="PROKAR_LIPOPROTEIN"/>
    <property type="match status" value="1"/>
</dbReference>
<proteinExistence type="predicted"/>
<dbReference type="EMBL" id="CP050266">
    <property type="protein sequence ID" value="QIR06478.1"/>
    <property type="molecule type" value="Genomic_DNA"/>
</dbReference>